<feature type="region of interest" description="Disordered" evidence="3">
    <location>
        <begin position="193"/>
        <end position="355"/>
    </location>
</feature>
<protein>
    <recommendedName>
        <fullName evidence="4">EVE domain-containing protein</fullName>
    </recommendedName>
</protein>
<feature type="compositionally biased region" description="Basic and acidic residues" evidence="3">
    <location>
        <begin position="200"/>
        <end position="214"/>
    </location>
</feature>
<evidence type="ECO:0000313" key="6">
    <source>
        <dbReference type="Proteomes" id="UP000244005"/>
    </source>
</evidence>
<dbReference type="SUPFAM" id="SSF88697">
    <property type="entry name" value="PUA domain-like"/>
    <property type="match status" value="1"/>
</dbReference>
<keyword evidence="6" id="KW-1185">Reference proteome</keyword>
<evidence type="ECO:0000256" key="2">
    <source>
        <dbReference type="ARBA" id="ARBA00023242"/>
    </source>
</evidence>
<dbReference type="PANTHER" id="PTHR14087">
    <property type="entry name" value="THYMOCYTE NUCLEAR PROTEIN 1"/>
    <property type="match status" value="1"/>
</dbReference>
<dbReference type="InterPro" id="IPR015947">
    <property type="entry name" value="PUA-like_sf"/>
</dbReference>
<gene>
    <name evidence="5" type="ORF">MARPO_0117s0004</name>
</gene>
<keyword evidence="2" id="KW-0539">Nucleus</keyword>
<dbReference type="Gene3D" id="3.10.590.10">
    <property type="entry name" value="ph1033 like domains"/>
    <property type="match status" value="1"/>
</dbReference>
<evidence type="ECO:0000256" key="1">
    <source>
        <dbReference type="ARBA" id="ARBA00004123"/>
    </source>
</evidence>
<evidence type="ECO:0000256" key="3">
    <source>
        <dbReference type="SAM" id="MobiDB-lite"/>
    </source>
</evidence>
<evidence type="ECO:0000259" key="4">
    <source>
        <dbReference type="Pfam" id="PF01878"/>
    </source>
</evidence>
<dbReference type="CDD" id="cd21133">
    <property type="entry name" value="EVE"/>
    <property type="match status" value="1"/>
</dbReference>
<dbReference type="InterPro" id="IPR052181">
    <property type="entry name" value="5hmC_binding"/>
</dbReference>
<feature type="compositionally biased region" description="Basic and acidic residues" evidence="3">
    <location>
        <begin position="342"/>
        <end position="355"/>
    </location>
</feature>
<dbReference type="OrthoDB" id="41445at2759"/>
<dbReference type="PANTHER" id="PTHR14087:SF8">
    <property type="entry name" value="OS03G0676100 PROTEIN"/>
    <property type="match status" value="1"/>
</dbReference>
<feature type="compositionally biased region" description="Basic and acidic residues" evidence="3">
    <location>
        <begin position="310"/>
        <end position="319"/>
    </location>
</feature>
<name>A0A2R6WAP2_MARPO</name>
<dbReference type="Pfam" id="PF01878">
    <property type="entry name" value="EVE"/>
    <property type="match status" value="1"/>
</dbReference>
<evidence type="ECO:0000313" key="5">
    <source>
        <dbReference type="EMBL" id="PTQ30922.1"/>
    </source>
</evidence>
<dbReference type="Gramene" id="Mp5g17020.1">
    <property type="protein sequence ID" value="Mp5g17020.1.cds1"/>
    <property type="gene ID" value="Mp5g17020"/>
</dbReference>
<accession>A0A2R6WAP2</accession>
<feature type="domain" description="EVE" evidence="4">
    <location>
        <begin position="56"/>
        <end position="186"/>
    </location>
</feature>
<reference evidence="6" key="1">
    <citation type="journal article" date="2017" name="Cell">
        <title>Insights into land plant evolution garnered from the Marchantia polymorpha genome.</title>
        <authorList>
            <person name="Bowman J.L."/>
            <person name="Kohchi T."/>
            <person name="Yamato K.T."/>
            <person name="Jenkins J."/>
            <person name="Shu S."/>
            <person name="Ishizaki K."/>
            <person name="Yamaoka S."/>
            <person name="Nishihama R."/>
            <person name="Nakamura Y."/>
            <person name="Berger F."/>
            <person name="Adam C."/>
            <person name="Aki S.S."/>
            <person name="Althoff F."/>
            <person name="Araki T."/>
            <person name="Arteaga-Vazquez M.A."/>
            <person name="Balasubrmanian S."/>
            <person name="Barry K."/>
            <person name="Bauer D."/>
            <person name="Boehm C.R."/>
            <person name="Briginshaw L."/>
            <person name="Caballero-Perez J."/>
            <person name="Catarino B."/>
            <person name="Chen F."/>
            <person name="Chiyoda S."/>
            <person name="Chovatia M."/>
            <person name="Davies K.M."/>
            <person name="Delmans M."/>
            <person name="Demura T."/>
            <person name="Dierschke T."/>
            <person name="Dolan L."/>
            <person name="Dorantes-Acosta A.E."/>
            <person name="Eklund D.M."/>
            <person name="Florent S.N."/>
            <person name="Flores-Sandoval E."/>
            <person name="Fujiyama A."/>
            <person name="Fukuzawa H."/>
            <person name="Galik B."/>
            <person name="Grimanelli D."/>
            <person name="Grimwood J."/>
            <person name="Grossniklaus U."/>
            <person name="Hamada T."/>
            <person name="Haseloff J."/>
            <person name="Hetherington A.J."/>
            <person name="Higo A."/>
            <person name="Hirakawa Y."/>
            <person name="Hundley H.N."/>
            <person name="Ikeda Y."/>
            <person name="Inoue K."/>
            <person name="Inoue S.I."/>
            <person name="Ishida S."/>
            <person name="Jia Q."/>
            <person name="Kakita M."/>
            <person name="Kanazawa T."/>
            <person name="Kawai Y."/>
            <person name="Kawashima T."/>
            <person name="Kennedy M."/>
            <person name="Kinose K."/>
            <person name="Kinoshita T."/>
            <person name="Kohara Y."/>
            <person name="Koide E."/>
            <person name="Komatsu K."/>
            <person name="Kopischke S."/>
            <person name="Kubo M."/>
            <person name="Kyozuka J."/>
            <person name="Lagercrantz U."/>
            <person name="Lin S.S."/>
            <person name="Lindquist E."/>
            <person name="Lipzen A.M."/>
            <person name="Lu C.W."/>
            <person name="De Luna E."/>
            <person name="Martienssen R.A."/>
            <person name="Minamino N."/>
            <person name="Mizutani M."/>
            <person name="Mizutani M."/>
            <person name="Mochizuki N."/>
            <person name="Monte I."/>
            <person name="Mosher R."/>
            <person name="Nagasaki H."/>
            <person name="Nakagami H."/>
            <person name="Naramoto S."/>
            <person name="Nishitani K."/>
            <person name="Ohtani M."/>
            <person name="Okamoto T."/>
            <person name="Okumura M."/>
            <person name="Phillips J."/>
            <person name="Pollak B."/>
            <person name="Reinders A."/>
            <person name="Rovekamp M."/>
            <person name="Sano R."/>
            <person name="Sawa S."/>
            <person name="Schmid M.W."/>
            <person name="Shirakawa M."/>
            <person name="Solano R."/>
            <person name="Spunde A."/>
            <person name="Suetsugu N."/>
            <person name="Sugano S."/>
            <person name="Sugiyama A."/>
            <person name="Sun R."/>
            <person name="Suzuki Y."/>
            <person name="Takenaka M."/>
            <person name="Takezawa D."/>
            <person name="Tomogane H."/>
            <person name="Tsuzuki M."/>
            <person name="Ueda T."/>
            <person name="Umeda M."/>
            <person name="Ward J.M."/>
            <person name="Watanabe Y."/>
            <person name="Yazaki K."/>
            <person name="Yokoyama R."/>
            <person name="Yoshitake Y."/>
            <person name="Yotsui I."/>
            <person name="Zachgo S."/>
            <person name="Schmutz J."/>
        </authorList>
    </citation>
    <scope>NUCLEOTIDE SEQUENCE [LARGE SCALE GENOMIC DNA]</scope>
    <source>
        <strain evidence="6">Tak-1</strain>
    </source>
</reference>
<proteinExistence type="predicted"/>
<dbReference type="InterPro" id="IPR002740">
    <property type="entry name" value="EVE_domain"/>
</dbReference>
<dbReference type="InterPro" id="IPR047197">
    <property type="entry name" value="THYN1-like_EVE"/>
</dbReference>
<dbReference type="AlphaFoldDB" id="A0A2R6WAP2"/>
<dbReference type="GO" id="GO:0005634">
    <property type="term" value="C:nucleus"/>
    <property type="evidence" value="ECO:0000318"/>
    <property type="project" value="GO_Central"/>
</dbReference>
<dbReference type="EMBL" id="KZ772789">
    <property type="protein sequence ID" value="PTQ30922.1"/>
    <property type="molecule type" value="Genomic_DNA"/>
</dbReference>
<feature type="compositionally biased region" description="Low complexity" evidence="3">
    <location>
        <begin position="263"/>
        <end position="283"/>
    </location>
</feature>
<organism evidence="5 6">
    <name type="scientific">Marchantia polymorpha</name>
    <name type="common">Common liverwort</name>
    <name type="synonym">Marchantia aquatica</name>
    <dbReference type="NCBI Taxonomy" id="3197"/>
    <lineage>
        <taxon>Eukaryota</taxon>
        <taxon>Viridiplantae</taxon>
        <taxon>Streptophyta</taxon>
        <taxon>Embryophyta</taxon>
        <taxon>Marchantiophyta</taxon>
        <taxon>Marchantiopsida</taxon>
        <taxon>Marchantiidae</taxon>
        <taxon>Marchantiales</taxon>
        <taxon>Marchantiaceae</taxon>
        <taxon>Marchantia</taxon>
    </lineage>
</organism>
<sequence length="355" mass="39553">MLAFKCFEFRRSLVELFPRQLNFQKGPILRKLREGGYRAGDCSAIPVADERPQMGNYWLLKTEPDCWSWDNQTANKGMSVWDGVRNHQAQNAMRNMVEGDLCFFYHTGKLKEVCGIVRVVKPFYPDPTDDTGKWGAVDVQEVVALKSPVTLAQMKEDDEMADFLMFRQPRLSVVPVEEDVWTRVCTLGEVEPPLLESSGEEGKKLAHDSKEVDAQKQVVKRPGSGRKKSADDGENSVPIKEIRKQPIRTKVKPQPVVTKDQSKATNATKTSSSKSGSSVNGNGVEEKTQPSKVARKRGRPPKAAAEEEEKLPSAKENKKPAMKTMAAAADKPRKRPGRKPKKAADTKEVASETSE</sequence>
<feature type="compositionally biased region" description="Basic residues" evidence="3">
    <location>
        <begin position="332"/>
        <end position="341"/>
    </location>
</feature>
<dbReference type="Proteomes" id="UP000244005">
    <property type="component" value="Unassembled WGS sequence"/>
</dbReference>
<comment type="subcellular location">
    <subcellularLocation>
        <location evidence="1">Nucleus</location>
    </subcellularLocation>
</comment>